<dbReference type="RefSeq" id="WP_002364548.1">
    <property type="nucleotide sequence ID" value="NZ_GL454434.1"/>
</dbReference>
<dbReference type="InterPro" id="IPR023401">
    <property type="entry name" value="ODC_N"/>
</dbReference>
<dbReference type="GO" id="GO:0016491">
    <property type="term" value="F:oxidoreductase activity"/>
    <property type="evidence" value="ECO:0007669"/>
    <property type="project" value="UniProtKB-ARBA"/>
</dbReference>
<dbReference type="InterPro" id="IPR036291">
    <property type="entry name" value="NAD(P)-bd_dom_sf"/>
</dbReference>
<organism evidence="2 3">
    <name type="scientific">Enterococcus faecalis TX4248</name>
    <dbReference type="NCBI Taxonomy" id="749495"/>
    <lineage>
        <taxon>Bacteria</taxon>
        <taxon>Bacillati</taxon>
        <taxon>Bacillota</taxon>
        <taxon>Bacilli</taxon>
        <taxon>Lactobacillales</taxon>
        <taxon>Enterococcaceae</taxon>
        <taxon>Enterococcus</taxon>
    </lineage>
</organism>
<dbReference type="FunFam" id="3.40.50.720:FF:000311">
    <property type="entry name" value="Ornithine cyclodeaminase"/>
    <property type="match status" value="1"/>
</dbReference>
<dbReference type="AlphaFoldDB" id="A0A125W7I2"/>
<protein>
    <submittedName>
        <fullName evidence="2">Putative ornithine cyclodeaminase</fullName>
    </submittedName>
</protein>
<dbReference type="Gene3D" id="3.40.50.720">
    <property type="entry name" value="NAD(P)-binding Rossmann-like Domain"/>
    <property type="match status" value="1"/>
</dbReference>
<reference evidence="2 3" key="1">
    <citation type="submission" date="2010-07" db="EMBL/GenBank/DDBJ databases">
        <authorList>
            <person name="Sid Ahmed O."/>
        </authorList>
    </citation>
    <scope>NUCLEOTIDE SEQUENCE [LARGE SCALE GENOMIC DNA]</scope>
    <source>
        <strain evidence="2 3">TX4248</strain>
    </source>
</reference>
<evidence type="ECO:0000256" key="1">
    <source>
        <dbReference type="ARBA" id="ARBA00008903"/>
    </source>
</evidence>
<evidence type="ECO:0000313" key="3">
    <source>
        <dbReference type="Proteomes" id="UP000004846"/>
    </source>
</evidence>
<dbReference type="GO" id="GO:0019752">
    <property type="term" value="P:carboxylic acid metabolic process"/>
    <property type="evidence" value="ECO:0007669"/>
    <property type="project" value="UniProtKB-ARBA"/>
</dbReference>
<dbReference type="EMBL" id="AEBR01000031">
    <property type="protein sequence ID" value="EFM83158.1"/>
    <property type="molecule type" value="Genomic_DNA"/>
</dbReference>
<comment type="caution">
    <text evidence="2">The sequence shown here is derived from an EMBL/GenBank/DDBJ whole genome shotgun (WGS) entry which is preliminary data.</text>
</comment>
<accession>A0A125W7I2</accession>
<comment type="similarity">
    <text evidence="1">Belongs to the ornithine cyclodeaminase/mu-crystallin family.</text>
</comment>
<gene>
    <name evidence="2" type="ORF">HMPREF9498_01163</name>
</gene>
<dbReference type="InterPro" id="IPR003462">
    <property type="entry name" value="ODC_Mu_crystall"/>
</dbReference>
<sequence>MDIISYERVIQQLSFSEAIQVMKRCFAELQKGKISQSERHVEVLPDGENQNLFALMPAYLGKNRFFGAKIITAFPENPQKNLASHLGQILLFDSSTGRPVAMMDANAITWLRTAAVSALATDYLAAPKAKSIALIGAGQQASSHLAALQSVRAIEKVFIYDRTAERARKLIAKQQHNSPECTFIGCSSVQEAVQEAEIICTLTSSQDAFLEEKDVLPNAHINAIGTFTPTSRELTSDLVKNSQVFVDEYAAALKESGDLLIPISEGAFSAEKIVGSLGELVTGKVKLKAEQKGRTIFDAVGLAVEDLCCAEYIYQKIQGEN</sequence>
<proteinExistence type="inferred from homology"/>
<dbReference type="Proteomes" id="UP000004846">
    <property type="component" value="Unassembled WGS sequence"/>
</dbReference>
<dbReference type="PIRSF" id="PIRSF001439">
    <property type="entry name" value="CryM"/>
    <property type="match status" value="1"/>
</dbReference>
<evidence type="ECO:0000313" key="2">
    <source>
        <dbReference type="EMBL" id="EFM83158.1"/>
    </source>
</evidence>
<dbReference type="Pfam" id="PF02423">
    <property type="entry name" value="OCD_Mu_crystall"/>
    <property type="match status" value="1"/>
</dbReference>
<dbReference type="PANTHER" id="PTHR13812">
    <property type="entry name" value="KETIMINE REDUCTASE MU-CRYSTALLIN"/>
    <property type="match status" value="1"/>
</dbReference>
<dbReference type="Gene3D" id="3.30.1780.10">
    <property type="entry name" value="ornithine cyclodeaminase, domain 1"/>
    <property type="match status" value="1"/>
</dbReference>
<dbReference type="GO" id="GO:0005737">
    <property type="term" value="C:cytoplasm"/>
    <property type="evidence" value="ECO:0007669"/>
    <property type="project" value="TreeGrafter"/>
</dbReference>
<dbReference type="HOGENOM" id="CLU_042088_1_0_9"/>
<name>A0A125W7I2_ENTFL</name>
<dbReference type="SUPFAM" id="SSF51735">
    <property type="entry name" value="NAD(P)-binding Rossmann-fold domains"/>
    <property type="match status" value="1"/>
</dbReference>
<dbReference type="PANTHER" id="PTHR13812:SF19">
    <property type="entry name" value="KETIMINE REDUCTASE MU-CRYSTALLIN"/>
    <property type="match status" value="1"/>
</dbReference>